<dbReference type="InterPro" id="IPR003593">
    <property type="entry name" value="AAA+_ATPase"/>
</dbReference>
<dbReference type="SUPFAM" id="SSF90123">
    <property type="entry name" value="ABC transporter transmembrane region"/>
    <property type="match status" value="1"/>
</dbReference>
<evidence type="ECO:0000256" key="1">
    <source>
        <dbReference type="ARBA" id="ARBA00004651"/>
    </source>
</evidence>
<keyword evidence="6 7" id="KW-0472">Membrane</keyword>
<dbReference type="RefSeq" id="WP_154767162.1">
    <property type="nucleotide sequence ID" value="NZ_WLYK01000001.1"/>
</dbReference>
<dbReference type="Pfam" id="PF00664">
    <property type="entry name" value="ABC_membrane"/>
    <property type="match status" value="1"/>
</dbReference>
<comment type="caution">
    <text evidence="11">The sequence shown here is derived from an EMBL/GenBank/DDBJ whole genome shotgun (WGS) entry which is preliminary data.</text>
</comment>
<dbReference type="GO" id="GO:0005524">
    <property type="term" value="F:ATP binding"/>
    <property type="evidence" value="ECO:0007669"/>
    <property type="project" value="UniProtKB-KW"/>
</dbReference>
<feature type="transmembrane region" description="Helical" evidence="7">
    <location>
        <begin position="57"/>
        <end position="83"/>
    </location>
</feature>
<reference evidence="11 12" key="1">
    <citation type="submission" date="2019-11" db="EMBL/GenBank/DDBJ databases">
        <authorList>
            <person name="Jiang L.-Q."/>
        </authorList>
    </citation>
    <scope>NUCLEOTIDE SEQUENCE [LARGE SCALE GENOMIC DNA]</scope>
    <source>
        <strain evidence="11 12">YIM 132087</strain>
    </source>
</reference>
<evidence type="ECO:0000256" key="2">
    <source>
        <dbReference type="ARBA" id="ARBA00022692"/>
    </source>
</evidence>
<feature type="transmembrane region" description="Helical" evidence="7">
    <location>
        <begin position="154"/>
        <end position="176"/>
    </location>
</feature>
<evidence type="ECO:0000313" key="12">
    <source>
        <dbReference type="Proteomes" id="UP000460221"/>
    </source>
</evidence>
<dbReference type="GO" id="GO:0016887">
    <property type="term" value="F:ATP hydrolysis activity"/>
    <property type="evidence" value="ECO:0007669"/>
    <property type="project" value="InterPro"/>
</dbReference>
<evidence type="ECO:0000259" key="9">
    <source>
        <dbReference type="PROSITE" id="PS50893"/>
    </source>
</evidence>
<feature type="signal peptide" evidence="8">
    <location>
        <begin position="1"/>
        <end position="33"/>
    </location>
</feature>
<keyword evidence="2 7" id="KW-0812">Transmembrane</keyword>
<dbReference type="Pfam" id="PF00005">
    <property type="entry name" value="ABC_tran"/>
    <property type="match status" value="1"/>
</dbReference>
<protein>
    <submittedName>
        <fullName evidence="11">ATP-binding cassette domain-containing protein</fullName>
    </submittedName>
</protein>
<feature type="chain" id="PRO_5038721952" evidence="8">
    <location>
        <begin position="34"/>
        <end position="527"/>
    </location>
</feature>
<dbReference type="PANTHER" id="PTHR43394:SF1">
    <property type="entry name" value="ATP-BINDING CASSETTE SUB-FAMILY B MEMBER 10, MITOCHONDRIAL"/>
    <property type="match status" value="1"/>
</dbReference>
<dbReference type="GO" id="GO:0005886">
    <property type="term" value="C:plasma membrane"/>
    <property type="evidence" value="ECO:0007669"/>
    <property type="project" value="UniProtKB-SubCell"/>
</dbReference>
<dbReference type="EMBL" id="WLYK01000001">
    <property type="protein sequence ID" value="MTD13273.1"/>
    <property type="molecule type" value="Genomic_DNA"/>
</dbReference>
<keyword evidence="4 11" id="KW-0067">ATP-binding</keyword>
<dbReference type="Proteomes" id="UP000460221">
    <property type="component" value="Unassembled WGS sequence"/>
</dbReference>
<evidence type="ECO:0000256" key="3">
    <source>
        <dbReference type="ARBA" id="ARBA00022741"/>
    </source>
</evidence>
<dbReference type="GO" id="GO:0015421">
    <property type="term" value="F:ABC-type oligopeptide transporter activity"/>
    <property type="evidence" value="ECO:0007669"/>
    <property type="project" value="TreeGrafter"/>
</dbReference>
<feature type="domain" description="ABC transmembrane type-1" evidence="10">
    <location>
        <begin position="19"/>
        <end position="303"/>
    </location>
</feature>
<accession>A0A7K1FJ32</accession>
<comment type="subcellular location">
    <subcellularLocation>
        <location evidence="1">Cell membrane</location>
        <topology evidence="1">Multi-pass membrane protein</topology>
    </subcellularLocation>
</comment>
<dbReference type="InterPro" id="IPR039421">
    <property type="entry name" value="Type_1_exporter"/>
</dbReference>
<dbReference type="PROSITE" id="PS50929">
    <property type="entry name" value="ABC_TM1F"/>
    <property type="match status" value="1"/>
</dbReference>
<keyword evidence="5 7" id="KW-1133">Transmembrane helix</keyword>
<dbReference type="SMART" id="SM00382">
    <property type="entry name" value="AAA"/>
    <property type="match status" value="1"/>
</dbReference>
<dbReference type="InterPro" id="IPR003439">
    <property type="entry name" value="ABC_transporter-like_ATP-bd"/>
</dbReference>
<keyword evidence="8" id="KW-0732">Signal</keyword>
<evidence type="ECO:0000256" key="4">
    <source>
        <dbReference type="ARBA" id="ARBA00022840"/>
    </source>
</evidence>
<feature type="transmembrane region" description="Helical" evidence="7">
    <location>
        <begin position="274"/>
        <end position="295"/>
    </location>
</feature>
<dbReference type="Gene3D" id="1.20.1560.10">
    <property type="entry name" value="ABC transporter type 1, transmembrane domain"/>
    <property type="match status" value="1"/>
</dbReference>
<dbReference type="SUPFAM" id="SSF52540">
    <property type="entry name" value="P-loop containing nucleoside triphosphate hydrolases"/>
    <property type="match status" value="1"/>
</dbReference>
<evidence type="ECO:0000256" key="6">
    <source>
        <dbReference type="ARBA" id="ARBA00023136"/>
    </source>
</evidence>
<sequence length="527" mass="53966">MNPLRRLLGLLADHRRQVLLALLCAAGSAAALALVAPAAGGLVGTAGGGDGSQDGGLVQGAVLLAVAVPAHLVLEYLAATVLARLGAVLGRRLRDDLADAVAGADLEQVENDRGSDLVSRGTTEVDRIAGFASSQLPALVIGAGYLVFSTGVLLVESTLLCLVLLAVHVPAAVLLARRYSAAADSAFAAEAVTAAALAGTVAEGAAAGGALWRPVSRRWWAARVRQRDAELVGAIRRTIRALNLIPWFTVVESLALAATIGLGGWWVSTGDLDLGVLAVFVVASGTFFATFGDIASVIGDLGATKAHAVRYFDALDRLVPATPAALSPGPLAVDGLTVGYRVGHPVLQGFSAGFRDGGWTAVVGPSGAGKSTLAKTLAGLYRPWAGTVTAPAAPVLLAQEPMYLAGTVRENLLLPDGIGDARVLRCAATLGLQQQLSGLGGLDARMPGPQDAVAHRVVGLLRVALRDPQVLVLDESTAGLDDDSTARVHAGIRALRPDRTVVVIAHHRAALAGVDLVITVDNRKVQA</sequence>
<evidence type="ECO:0000313" key="11">
    <source>
        <dbReference type="EMBL" id="MTD13273.1"/>
    </source>
</evidence>
<dbReference type="Gene3D" id="3.40.50.300">
    <property type="entry name" value="P-loop containing nucleotide triphosphate hydrolases"/>
    <property type="match status" value="1"/>
</dbReference>
<gene>
    <name evidence="11" type="ORF">GIS00_04835</name>
</gene>
<dbReference type="InterPro" id="IPR036640">
    <property type="entry name" value="ABC1_TM_sf"/>
</dbReference>
<evidence type="ECO:0000259" key="10">
    <source>
        <dbReference type="PROSITE" id="PS50929"/>
    </source>
</evidence>
<dbReference type="InterPro" id="IPR027417">
    <property type="entry name" value="P-loop_NTPase"/>
</dbReference>
<evidence type="ECO:0000256" key="5">
    <source>
        <dbReference type="ARBA" id="ARBA00022989"/>
    </source>
</evidence>
<dbReference type="AlphaFoldDB" id="A0A7K1FJ32"/>
<keyword evidence="12" id="KW-1185">Reference proteome</keyword>
<feature type="transmembrane region" description="Helical" evidence="7">
    <location>
        <begin position="244"/>
        <end position="268"/>
    </location>
</feature>
<organism evidence="11 12">
    <name type="scientific">Nakamurella alba</name>
    <dbReference type="NCBI Taxonomy" id="2665158"/>
    <lineage>
        <taxon>Bacteria</taxon>
        <taxon>Bacillati</taxon>
        <taxon>Actinomycetota</taxon>
        <taxon>Actinomycetes</taxon>
        <taxon>Nakamurellales</taxon>
        <taxon>Nakamurellaceae</taxon>
        <taxon>Nakamurella</taxon>
    </lineage>
</organism>
<dbReference type="PROSITE" id="PS50893">
    <property type="entry name" value="ABC_TRANSPORTER_2"/>
    <property type="match status" value="1"/>
</dbReference>
<evidence type="ECO:0000256" key="8">
    <source>
        <dbReference type="SAM" id="SignalP"/>
    </source>
</evidence>
<proteinExistence type="predicted"/>
<evidence type="ECO:0000256" key="7">
    <source>
        <dbReference type="SAM" id="Phobius"/>
    </source>
</evidence>
<dbReference type="PANTHER" id="PTHR43394">
    <property type="entry name" value="ATP-DEPENDENT PERMEASE MDL1, MITOCHONDRIAL"/>
    <property type="match status" value="1"/>
</dbReference>
<name>A0A7K1FJ32_9ACTN</name>
<feature type="transmembrane region" description="Helical" evidence="7">
    <location>
        <begin position="128"/>
        <end position="148"/>
    </location>
</feature>
<keyword evidence="3" id="KW-0547">Nucleotide-binding</keyword>
<dbReference type="InterPro" id="IPR011527">
    <property type="entry name" value="ABC1_TM_dom"/>
</dbReference>
<feature type="domain" description="ABC transporter" evidence="9">
    <location>
        <begin position="331"/>
        <end position="527"/>
    </location>
</feature>